<dbReference type="InterPro" id="IPR002921">
    <property type="entry name" value="Fungal_lipase-type"/>
</dbReference>
<dbReference type="InterPro" id="IPR029058">
    <property type="entry name" value="AB_hydrolase_fold"/>
</dbReference>
<dbReference type="AlphaFoldDB" id="A0A383VIQ7"/>
<evidence type="ECO:0000313" key="2">
    <source>
        <dbReference type="EMBL" id="SZX65417.1"/>
    </source>
</evidence>
<dbReference type="EMBL" id="FNXT01000638">
    <property type="protein sequence ID" value="SZX65417.1"/>
    <property type="molecule type" value="Genomic_DNA"/>
</dbReference>
<dbReference type="GO" id="GO:0006629">
    <property type="term" value="P:lipid metabolic process"/>
    <property type="evidence" value="ECO:0007669"/>
    <property type="project" value="InterPro"/>
</dbReference>
<organism evidence="2 3">
    <name type="scientific">Tetradesmus obliquus</name>
    <name type="common">Green alga</name>
    <name type="synonym">Acutodesmus obliquus</name>
    <dbReference type="NCBI Taxonomy" id="3088"/>
    <lineage>
        <taxon>Eukaryota</taxon>
        <taxon>Viridiplantae</taxon>
        <taxon>Chlorophyta</taxon>
        <taxon>core chlorophytes</taxon>
        <taxon>Chlorophyceae</taxon>
        <taxon>CS clade</taxon>
        <taxon>Sphaeropleales</taxon>
        <taxon>Scenedesmaceae</taxon>
        <taxon>Tetradesmus</taxon>
    </lineage>
</organism>
<dbReference type="Pfam" id="PF01764">
    <property type="entry name" value="Lipase_3"/>
    <property type="match status" value="1"/>
</dbReference>
<sequence>MSKVSGQQLSTCRAKEQTAAIDVSSAGVALPYPLSDQRPLPGTLPSSLLSTEGASLYFVWKTLLNFNLWAGCAATNTPHTVTPGVPVTGDSDKDLLVAKGWAVHSTHWQPDGAGTEHNGLYWPFAAVLRKAGDVIIVVRGTQTQQDVMSDFNYNTSSASLQPGQPALNLPGNVHQGFAAIATSLWPGVQAALQELVASPAGVTNVYVAGHSLGAGVATLLSYGMQTHLQQHDGPQVKLAALLMAPPNAGDAAFAAQFNKVVNARRLPFTFDVIPQVPCSPSMVGCADATIPTGTDQNGGLWQYSPVGGTIALEAARMPQQAAVWGLLKQIHPCQMKRFFEATHVCSYNCYMSQFAGDGNNMCRLWGKDRKEEGSSGIGGTFCSGFPATEGRYQYPYLL</sequence>
<dbReference type="CDD" id="cd00519">
    <property type="entry name" value="Lipase_3"/>
    <property type="match status" value="1"/>
</dbReference>
<dbReference type="PANTHER" id="PTHR45856:SF24">
    <property type="entry name" value="FUNGAL LIPASE-LIKE DOMAIN-CONTAINING PROTEIN"/>
    <property type="match status" value="1"/>
</dbReference>
<proteinExistence type="predicted"/>
<keyword evidence="3" id="KW-1185">Reference proteome</keyword>
<evidence type="ECO:0000259" key="1">
    <source>
        <dbReference type="Pfam" id="PF01764"/>
    </source>
</evidence>
<gene>
    <name evidence="2" type="ORF">BQ4739_LOCUS5850</name>
</gene>
<dbReference type="Proteomes" id="UP000256970">
    <property type="component" value="Unassembled WGS sequence"/>
</dbReference>
<dbReference type="InterPro" id="IPR051218">
    <property type="entry name" value="Sec_MonoDiacylglyc_Lipase"/>
</dbReference>
<dbReference type="Gene3D" id="3.40.50.1820">
    <property type="entry name" value="alpha/beta hydrolase"/>
    <property type="match status" value="1"/>
</dbReference>
<dbReference type="SUPFAM" id="SSF53474">
    <property type="entry name" value="alpha/beta-Hydrolases"/>
    <property type="match status" value="1"/>
</dbReference>
<reference evidence="2 3" key="1">
    <citation type="submission" date="2016-10" db="EMBL/GenBank/DDBJ databases">
        <authorList>
            <person name="Cai Z."/>
        </authorList>
    </citation>
    <scope>NUCLEOTIDE SEQUENCE [LARGE SCALE GENOMIC DNA]</scope>
</reference>
<dbReference type="PANTHER" id="PTHR45856">
    <property type="entry name" value="ALPHA/BETA-HYDROLASES SUPERFAMILY PROTEIN"/>
    <property type="match status" value="1"/>
</dbReference>
<protein>
    <recommendedName>
        <fullName evidence="1">Fungal lipase-type domain-containing protein</fullName>
    </recommendedName>
</protein>
<accession>A0A383VIQ7</accession>
<name>A0A383VIQ7_TETOB</name>
<feature type="domain" description="Fungal lipase-type" evidence="1">
    <location>
        <begin position="136"/>
        <end position="278"/>
    </location>
</feature>
<evidence type="ECO:0000313" key="3">
    <source>
        <dbReference type="Proteomes" id="UP000256970"/>
    </source>
</evidence>